<evidence type="ECO:0000313" key="6">
    <source>
        <dbReference type="EMBL" id="VAV91324.1"/>
    </source>
</evidence>
<evidence type="ECO:0000256" key="1">
    <source>
        <dbReference type="ARBA" id="ARBA00022491"/>
    </source>
</evidence>
<keyword evidence="4" id="KW-0804">Transcription</keyword>
<evidence type="ECO:0000256" key="3">
    <source>
        <dbReference type="ARBA" id="ARBA00023125"/>
    </source>
</evidence>
<dbReference type="PROSITE" id="PS50977">
    <property type="entry name" value="HTH_TETR_2"/>
    <property type="match status" value="1"/>
</dbReference>
<gene>
    <name evidence="6" type="ORF">MNBD_ALPHA08-2336</name>
</gene>
<dbReference type="Pfam" id="PF08361">
    <property type="entry name" value="TetR_C_2"/>
    <property type="match status" value="1"/>
</dbReference>
<protein>
    <recommendedName>
        <fullName evidence="5">HTH tetR-type domain-containing protein</fullName>
    </recommendedName>
</protein>
<dbReference type="InterPro" id="IPR036271">
    <property type="entry name" value="Tet_transcr_reg_TetR-rel_C_sf"/>
</dbReference>
<reference evidence="6" key="1">
    <citation type="submission" date="2018-06" db="EMBL/GenBank/DDBJ databases">
        <authorList>
            <person name="Zhirakovskaya E."/>
        </authorList>
    </citation>
    <scope>NUCLEOTIDE SEQUENCE</scope>
</reference>
<dbReference type="SUPFAM" id="SSF46689">
    <property type="entry name" value="Homeodomain-like"/>
    <property type="match status" value="1"/>
</dbReference>
<name>A0A3B0RDB1_9ZZZZ</name>
<keyword evidence="3" id="KW-0238">DNA-binding</keyword>
<sequence>MNVRKRKSATERKEEIVDATLRLAGEIGPDRLTTEDLAREIGISQPGIFRHFATKSAIWEAVGRHISTLLKAKMALAQKPEGLPIDNLRSFVIGHLAFIETTPAIPAILFSRELHAENDQLRAFFANLVASRHRHFSELIQAEITAGRFKRSLNSDDAAYLLLALIQGLAMRWSLNNRNFDLPAEGQRLLDLQIEGFMAAKPQ</sequence>
<dbReference type="SUPFAM" id="SSF48498">
    <property type="entry name" value="Tetracyclin repressor-like, C-terminal domain"/>
    <property type="match status" value="1"/>
</dbReference>
<accession>A0A3B0RDB1</accession>
<dbReference type="PANTHER" id="PTHR30055:SF240">
    <property type="entry name" value="HTH-TYPE TRANSCRIPTIONAL REGULATOR ACRR"/>
    <property type="match status" value="1"/>
</dbReference>
<dbReference type="GO" id="GO:0000976">
    <property type="term" value="F:transcription cis-regulatory region binding"/>
    <property type="evidence" value="ECO:0007669"/>
    <property type="project" value="TreeGrafter"/>
</dbReference>
<proteinExistence type="predicted"/>
<dbReference type="PROSITE" id="PS01081">
    <property type="entry name" value="HTH_TETR_1"/>
    <property type="match status" value="1"/>
</dbReference>
<evidence type="ECO:0000259" key="5">
    <source>
        <dbReference type="PROSITE" id="PS50977"/>
    </source>
</evidence>
<organism evidence="6">
    <name type="scientific">hydrothermal vent metagenome</name>
    <dbReference type="NCBI Taxonomy" id="652676"/>
    <lineage>
        <taxon>unclassified sequences</taxon>
        <taxon>metagenomes</taxon>
        <taxon>ecological metagenomes</taxon>
    </lineage>
</organism>
<keyword evidence="1" id="KW-0678">Repressor</keyword>
<dbReference type="InterPro" id="IPR050109">
    <property type="entry name" value="HTH-type_TetR-like_transc_reg"/>
</dbReference>
<dbReference type="Pfam" id="PF00440">
    <property type="entry name" value="TetR_N"/>
    <property type="match status" value="1"/>
</dbReference>
<dbReference type="InterPro" id="IPR023772">
    <property type="entry name" value="DNA-bd_HTH_TetR-type_CS"/>
</dbReference>
<dbReference type="InterPro" id="IPR013572">
    <property type="entry name" value="Tscrpt_reg_MAATS_C"/>
</dbReference>
<feature type="domain" description="HTH tetR-type" evidence="5">
    <location>
        <begin position="10"/>
        <end position="70"/>
    </location>
</feature>
<dbReference type="PANTHER" id="PTHR30055">
    <property type="entry name" value="HTH-TYPE TRANSCRIPTIONAL REGULATOR RUTR"/>
    <property type="match status" value="1"/>
</dbReference>
<evidence type="ECO:0000256" key="4">
    <source>
        <dbReference type="ARBA" id="ARBA00023163"/>
    </source>
</evidence>
<dbReference type="AlphaFoldDB" id="A0A3B0RDB1"/>
<dbReference type="InterPro" id="IPR001647">
    <property type="entry name" value="HTH_TetR"/>
</dbReference>
<dbReference type="GO" id="GO:0003700">
    <property type="term" value="F:DNA-binding transcription factor activity"/>
    <property type="evidence" value="ECO:0007669"/>
    <property type="project" value="TreeGrafter"/>
</dbReference>
<dbReference type="InterPro" id="IPR009057">
    <property type="entry name" value="Homeodomain-like_sf"/>
</dbReference>
<dbReference type="Gene3D" id="1.10.357.10">
    <property type="entry name" value="Tetracycline Repressor, domain 2"/>
    <property type="match status" value="1"/>
</dbReference>
<evidence type="ECO:0000256" key="2">
    <source>
        <dbReference type="ARBA" id="ARBA00023015"/>
    </source>
</evidence>
<keyword evidence="2" id="KW-0805">Transcription regulation</keyword>
<dbReference type="EMBL" id="UOEC01000089">
    <property type="protein sequence ID" value="VAV91324.1"/>
    <property type="molecule type" value="Genomic_DNA"/>
</dbReference>